<dbReference type="EMBL" id="NMWX01000004">
    <property type="protein sequence ID" value="OZG03565.1"/>
    <property type="molecule type" value="Genomic_DNA"/>
</dbReference>
<dbReference type="Pfam" id="PF00004">
    <property type="entry name" value="AAA"/>
    <property type="match status" value="1"/>
</dbReference>
<evidence type="ECO:0000256" key="7">
    <source>
        <dbReference type="ARBA" id="ARBA00022490"/>
    </source>
</evidence>
<dbReference type="GO" id="GO:0003735">
    <property type="term" value="F:structural constituent of ribosome"/>
    <property type="evidence" value="ECO:0007669"/>
    <property type="project" value="InterPro"/>
</dbReference>
<evidence type="ECO:0000313" key="26">
    <source>
        <dbReference type="EMBL" id="KAF1764986.1"/>
    </source>
</evidence>
<evidence type="ECO:0000256" key="10">
    <source>
        <dbReference type="ARBA" id="ARBA00022741"/>
    </source>
</evidence>
<sequence>MGLVKVIKNKAYFKRYQVKLRRRREGKTDYYARKRLTVQDKNKYNTPKYRLIVRLTNKDVVAQLAYSKIEGDVVVASAYSHELPRYGLKAGLTNYAAAYATGLLLARRHLKAIGLDSTYKGHEELTGEDYNVEEEGDRAPFKAVLDIGLARTTTGSKIFAVMKGVADGGINVPHSENRFFGFDQEAKEYNAEAHRDRILGKHVADYMSLLKEEDEDRYKRQFSKFLTNGMNAENLVSTYQKAHASIRADPSPAAKKAAKPGKRHTAKRLTYDERKQRVADKKALLLQLKEQQEMTELPKVLDEAPGSSKEPSFFSNLYENLNQNPYFNAGAGLAGIGIAMSFLRRTAQISNTYFRRRFMITLQVNNEDAAYPWLLDFINKRSATQTRNLSANTVVHQAESGKTELSISFLPGHGTHFFVHDYRWIKVERQREKQVIQRDGVRTPFETVTLTTLGSDVKFFKRMLEHSAKEAIDNAETGLVIYQAVGPQWVRFGVPRKKRDIESVVLDGKICEQLLQDFQEFIGSAEWYADRGVPYRRGYLFYGPPGTGKSSFISALASHFGYSVCLLSLSERTLDDDRLNHLLNTAPPNSVVILEDIDAAFVSREDPMSNHPAYQGLSRVTFSGLLNALDGVACAEERITFMTTNYVERLDPALIRPGRVDRKQYFGNATDGMLRKMFARFYRQPSDSELAEQFVQLVSEHKKELSPASIQGHFLMHKQDPRGALDNIKNMFRSV</sequence>
<dbReference type="EMBL" id="WUAV01000002">
    <property type="protein sequence ID" value="KAF1764986.1"/>
    <property type="molecule type" value="Genomic_DNA"/>
</dbReference>
<dbReference type="Pfam" id="PF25426">
    <property type="entry name" value="AAA_lid_BCS1"/>
    <property type="match status" value="1"/>
</dbReference>
<keyword evidence="9" id="KW-0694">RNA-binding</keyword>
<comment type="caution">
    <text evidence="27">The sequence shown here is derived from an EMBL/GenBank/DDBJ whole genome shotgun (WGS) entry which is preliminary data.</text>
</comment>
<dbReference type="Proteomes" id="UP000483820">
    <property type="component" value="Chromosome II"/>
</dbReference>
<evidence type="ECO:0000256" key="3">
    <source>
        <dbReference type="ARBA" id="ARBA00004496"/>
    </source>
</evidence>
<dbReference type="InterPro" id="IPR025607">
    <property type="entry name" value="Ribosomal_uL18_C_euk"/>
</dbReference>
<dbReference type="SMART" id="SM01024">
    <property type="entry name" value="BCS1_N"/>
    <property type="match status" value="1"/>
</dbReference>
<dbReference type="GO" id="GO:0034551">
    <property type="term" value="P:mitochondrial respiratory chain complex III assembly"/>
    <property type="evidence" value="ECO:0007669"/>
    <property type="project" value="UniProtKB-ARBA"/>
</dbReference>
<dbReference type="GO" id="GO:0005524">
    <property type="term" value="F:ATP binding"/>
    <property type="evidence" value="ECO:0007669"/>
    <property type="project" value="UniProtKB-KW"/>
</dbReference>
<gene>
    <name evidence="27" type="ORF">FL82_06128</name>
    <name evidence="26" type="ORF">GCK72_004937</name>
</gene>
<evidence type="ECO:0000256" key="18">
    <source>
        <dbReference type="ARBA" id="ARBA00023274"/>
    </source>
</evidence>
<keyword evidence="15" id="KW-1133">Transmembrane helix</keyword>
<reference evidence="27" key="1">
    <citation type="submission" date="2017-08" db="EMBL/GenBank/DDBJ databases">
        <authorList>
            <person name="de Groot N.N."/>
        </authorList>
    </citation>
    <scope>NUCLEOTIDE SEQUENCE [LARGE SCALE GENOMIC DNA]</scope>
    <source>
        <strain evidence="27">PX439</strain>
    </source>
</reference>
<dbReference type="InterPro" id="IPR005485">
    <property type="entry name" value="Rbsml_uL18_euk_arch"/>
</dbReference>
<dbReference type="GO" id="GO:0008097">
    <property type="term" value="F:5S rRNA binding"/>
    <property type="evidence" value="ECO:0007669"/>
    <property type="project" value="InterPro"/>
</dbReference>
<protein>
    <recommendedName>
        <fullName evidence="20">Large ribosomal subunit protein uL18</fullName>
    </recommendedName>
    <alternativeName>
        <fullName evidence="21">60S ribosomal protein L5</fullName>
    </alternativeName>
    <alternativeName>
        <fullName evidence="19">BCS1-like protein</fullName>
    </alternativeName>
    <alternativeName>
        <fullName evidence="6">Mitochondrial chaperone BCS1</fullName>
    </alternativeName>
</protein>
<evidence type="ECO:0000256" key="20">
    <source>
        <dbReference type="ARBA" id="ARBA00035197"/>
    </source>
</evidence>
<dbReference type="AlphaFoldDB" id="A0A261B1H2"/>
<keyword evidence="17" id="KW-0472">Membrane</keyword>
<evidence type="ECO:0000256" key="15">
    <source>
        <dbReference type="ARBA" id="ARBA00022989"/>
    </source>
</evidence>
<evidence type="ECO:0000256" key="12">
    <source>
        <dbReference type="ARBA" id="ARBA00022801"/>
    </source>
</evidence>
<evidence type="ECO:0000256" key="23">
    <source>
        <dbReference type="SAM" id="MobiDB-lite"/>
    </source>
</evidence>
<evidence type="ECO:0000256" key="4">
    <source>
        <dbReference type="ARBA" id="ARBA00007116"/>
    </source>
</evidence>
<dbReference type="GO" id="GO:0022625">
    <property type="term" value="C:cytosolic large ribosomal subunit"/>
    <property type="evidence" value="ECO:0007669"/>
    <property type="project" value="TreeGrafter"/>
</dbReference>
<evidence type="ECO:0000256" key="22">
    <source>
        <dbReference type="ARBA" id="ARBA00048778"/>
    </source>
</evidence>
<evidence type="ECO:0000256" key="8">
    <source>
        <dbReference type="ARBA" id="ARBA00022692"/>
    </source>
</evidence>
<evidence type="ECO:0000256" key="11">
    <source>
        <dbReference type="ARBA" id="ARBA00022792"/>
    </source>
</evidence>
<keyword evidence="11" id="KW-0999">Mitochondrion inner membrane</keyword>
<dbReference type="PANTHER" id="PTHR23410:SF12">
    <property type="entry name" value="LARGE RIBOSOMAL SUBUNIT PROTEIN UL18"/>
    <property type="match status" value="1"/>
</dbReference>
<dbReference type="Pfam" id="PF08740">
    <property type="entry name" value="BCS1_N"/>
    <property type="match status" value="1"/>
</dbReference>
<evidence type="ECO:0000256" key="5">
    <source>
        <dbReference type="ARBA" id="ARBA00007448"/>
    </source>
</evidence>
<keyword evidence="13" id="KW-0067">ATP-binding</keyword>
<dbReference type="InterPro" id="IPR003960">
    <property type="entry name" value="ATPase_AAA_CS"/>
</dbReference>
<dbReference type="PROSITE" id="PS00674">
    <property type="entry name" value="AAA"/>
    <property type="match status" value="1"/>
</dbReference>
<feature type="non-terminal residue" evidence="27">
    <location>
        <position position="1"/>
    </location>
</feature>
<organism evidence="27 28">
    <name type="scientific">Caenorhabditis remanei</name>
    <name type="common">Caenorhabditis vulgaris</name>
    <dbReference type="NCBI Taxonomy" id="31234"/>
    <lineage>
        <taxon>Eukaryota</taxon>
        <taxon>Metazoa</taxon>
        <taxon>Ecdysozoa</taxon>
        <taxon>Nematoda</taxon>
        <taxon>Chromadorea</taxon>
        <taxon>Rhabditida</taxon>
        <taxon>Rhabditina</taxon>
        <taxon>Rhabditomorpha</taxon>
        <taxon>Rhabditoidea</taxon>
        <taxon>Rhabditidae</taxon>
        <taxon>Peloderinae</taxon>
        <taxon>Caenorhabditis</taxon>
    </lineage>
</organism>
<evidence type="ECO:0000256" key="1">
    <source>
        <dbReference type="ARBA" id="ARBA00004021"/>
    </source>
</evidence>
<evidence type="ECO:0000259" key="25">
    <source>
        <dbReference type="SMART" id="SM01024"/>
    </source>
</evidence>
<comment type="similarity">
    <text evidence="4">Belongs to the universal ribosomal protein uL18 family.</text>
</comment>
<dbReference type="FunFam" id="3.40.50.300:FF:000768">
    <property type="entry name" value="Probable mitochondrial chaperone bcs1"/>
    <property type="match status" value="1"/>
</dbReference>
<evidence type="ECO:0000256" key="9">
    <source>
        <dbReference type="ARBA" id="ARBA00022730"/>
    </source>
</evidence>
<accession>A0A261B1H2</accession>
<dbReference type="GO" id="GO:0005743">
    <property type="term" value="C:mitochondrial inner membrane"/>
    <property type="evidence" value="ECO:0007669"/>
    <property type="project" value="UniProtKB-SubCell"/>
</dbReference>
<evidence type="ECO:0000256" key="6">
    <source>
        <dbReference type="ARBA" id="ARBA00016942"/>
    </source>
</evidence>
<feature type="compositionally biased region" description="Basic residues" evidence="23">
    <location>
        <begin position="256"/>
        <end position="265"/>
    </location>
</feature>
<keyword evidence="8" id="KW-0812">Transmembrane</keyword>
<keyword evidence="7" id="KW-0963">Cytoplasm</keyword>
<evidence type="ECO:0000256" key="16">
    <source>
        <dbReference type="ARBA" id="ARBA00023128"/>
    </source>
</evidence>
<evidence type="ECO:0000313" key="27">
    <source>
        <dbReference type="EMBL" id="OZG03565.1"/>
    </source>
</evidence>
<dbReference type="HAMAP" id="MF_01337_A">
    <property type="entry name" value="Ribosomal_uL18_A"/>
    <property type="match status" value="1"/>
</dbReference>
<dbReference type="InterPro" id="IPR057495">
    <property type="entry name" value="AAA_lid_BCS1"/>
</dbReference>
<evidence type="ECO:0000259" key="24">
    <source>
        <dbReference type="SMART" id="SM00382"/>
    </source>
</evidence>
<dbReference type="InterPro" id="IPR003593">
    <property type="entry name" value="AAA+_ATPase"/>
</dbReference>
<name>A0A261B1H2_CAERE</name>
<proteinExistence type="inferred from homology"/>
<evidence type="ECO:0000256" key="21">
    <source>
        <dbReference type="ARBA" id="ARBA00035352"/>
    </source>
</evidence>
<evidence type="ECO:0000256" key="2">
    <source>
        <dbReference type="ARBA" id="ARBA00004434"/>
    </source>
</evidence>
<dbReference type="GO" id="GO:0000027">
    <property type="term" value="P:ribosomal large subunit assembly"/>
    <property type="evidence" value="ECO:0007669"/>
    <property type="project" value="TreeGrafter"/>
</dbReference>
<dbReference type="InterPro" id="IPR014851">
    <property type="entry name" value="BCS1_N"/>
</dbReference>
<dbReference type="Gene3D" id="3.40.50.300">
    <property type="entry name" value="P-loop containing nucleotide triphosphate hydrolases"/>
    <property type="match status" value="1"/>
</dbReference>
<dbReference type="Gene3D" id="3.30.420.100">
    <property type="match status" value="1"/>
</dbReference>
<keyword evidence="12" id="KW-0378">Hydrolase</keyword>
<comment type="catalytic activity">
    <reaction evidence="22">
        <text>ATP + H2O = ADP + phosphate + H(+)</text>
        <dbReference type="Rhea" id="RHEA:13065"/>
        <dbReference type="ChEBI" id="CHEBI:15377"/>
        <dbReference type="ChEBI" id="CHEBI:15378"/>
        <dbReference type="ChEBI" id="CHEBI:30616"/>
        <dbReference type="ChEBI" id="CHEBI:43474"/>
        <dbReference type="ChEBI" id="CHEBI:456216"/>
    </reaction>
    <physiologicalReaction direction="left-to-right" evidence="22">
        <dbReference type="Rhea" id="RHEA:13066"/>
    </physiologicalReaction>
</comment>
<dbReference type="SUPFAM" id="SSF53137">
    <property type="entry name" value="Translational machinery components"/>
    <property type="match status" value="1"/>
</dbReference>
<dbReference type="Pfam" id="PF14204">
    <property type="entry name" value="Ribosomal_L18_c"/>
    <property type="match status" value="1"/>
</dbReference>
<dbReference type="SMART" id="SM00382">
    <property type="entry name" value="AAA"/>
    <property type="match status" value="1"/>
</dbReference>
<evidence type="ECO:0000256" key="13">
    <source>
        <dbReference type="ARBA" id="ARBA00022840"/>
    </source>
</evidence>
<dbReference type="PANTHER" id="PTHR23410">
    <property type="entry name" value="RIBOSOMAL PROTEIN L5-RELATED"/>
    <property type="match status" value="1"/>
</dbReference>
<dbReference type="GO" id="GO:0006412">
    <property type="term" value="P:translation"/>
    <property type="evidence" value="ECO:0007669"/>
    <property type="project" value="InterPro"/>
</dbReference>
<keyword evidence="16" id="KW-0496">Mitochondrion</keyword>
<evidence type="ECO:0000256" key="17">
    <source>
        <dbReference type="ARBA" id="ARBA00023136"/>
    </source>
</evidence>
<keyword evidence="9" id="KW-0699">rRNA-binding</keyword>
<dbReference type="PRINTS" id="PR00058">
    <property type="entry name" value="RIBOSOMALL5"/>
</dbReference>
<keyword evidence="10" id="KW-0547">Nucleotide-binding</keyword>
<keyword evidence="28" id="KW-1185">Reference proteome</keyword>
<dbReference type="CDD" id="cd19510">
    <property type="entry name" value="RecA-like_BCS1"/>
    <property type="match status" value="1"/>
</dbReference>
<evidence type="ECO:0000256" key="19">
    <source>
        <dbReference type="ARBA" id="ARBA00032816"/>
    </source>
</evidence>
<evidence type="ECO:0000313" key="28">
    <source>
        <dbReference type="Proteomes" id="UP000216624"/>
    </source>
</evidence>
<dbReference type="GO" id="GO:0016887">
    <property type="term" value="F:ATP hydrolysis activity"/>
    <property type="evidence" value="ECO:0007669"/>
    <property type="project" value="InterPro"/>
</dbReference>
<comment type="similarity">
    <text evidence="5">Belongs to the AAA ATPase family. BCS1 subfamily.</text>
</comment>
<dbReference type="Proteomes" id="UP000216624">
    <property type="component" value="Unassembled WGS sequence"/>
</dbReference>
<feature type="domain" description="AAA+ ATPase" evidence="24">
    <location>
        <begin position="535"/>
        <end position="670"/>
    </location>
</feature>
<dbReference type="CDD" id="cd00432">
    <property type="entry name" value="Ribosomal_L18_L5e"/>
    <property type="match status" value="1"/>
</dbReference>
<comment type="subcellular location">
    <subcellularLocation>
        <location evidence="3">Cytoplasm</location>
    </subcellularLocation>
    <subcellularLocation>
        <location evidence="2">Mitochondrion inner membrane</location>
        <topology evidence="2">Single-pass membrane protein</topology>
    </subcellularLocation>
</comment>
<dbReference type="InterPro" id="IPR027417">
    <property type="entry name" value="P-loop_NTPase"/>
</dbReference>
<comment type="function">
    <text evidence="1">Component of the ribosome, a large ribonucleoprotein complex responsible for the synthesis of proteins in the cell. The small ribosomal subunit (SSU) binds messenger RNAs (mRNAs) and translates the encoded message by selecting cognate aminoacyl-transfer RNA (tRNA) molecules. The large subunit (LSU) contains the ribosomal catalytic site termed the peptidyl transferase center (PTC), which catalyzes the formation of peptide bonds, thereby polymerizing the amino acids delivered by tRNAs into a polypeptide chain. The nascent polypeptides leave the ribosome through a tunnel in the LSU and interact with protein factors that function in enzymatic processing, targeting, and the membrane insertion of nascent chains at the exit of the ribosomal tunnel.</text>
</comment>
<reference evidence="26 29" key="3">
    <citation type="submission" date="2019-12" db="EMBL/GenBank/DDBJ databases">
        <title>Chromosome-level assembly of the Caenorhabditis remanei genome.</title>
        <authorList>
            <person name="Teterina A.A."/>
            <person name="Willis J.H."/>
            <person name="Phillips P.C."/>
        </authorList>
    </citation>
    <scope>NUCLEOTIDE SEQUENCE [LARGE SCALE GENOMIC DNA]</scope>
    <source>
        <strain evidence="26 29">PX506</strain>
        <tissue evidence="26">Whole organism</tissue>
    </source>
</reference>
<dbReference type="Pfam" id="PF17144">
    <property type="entry name" value="Ribosomal_L5e"/>
    <property type="match status" value="1"/>
</dbReference>
<feature type="region of interest" description="Disordered" evidence="23">
    <location>
        <begin position="246"/>
        <end position="265"/>
    </location>
</feature>
<keyword evidence="18" id="KW-0687">Ribonucleoprotein</keyword>
<evidence type="ECO:0000313" key="29">
    <source>
        <dbReference type="Proteomes" id="UP000483820"/>
    </source>
</evidence>
<keyword evidence="14" id="KW-0689">Ribosomal protein</keyword>
<dbReference type="SUPFAM" id="SSF52540">
    <property type="entry name" value="P-loop containing nucleoside triphosphate hydrolases"/>
    <property type="match status" value="1"/>
</dbReference>
<dbReference type="InterPro" id="IPR003959">
    <property type="entry name" value="ATPase_AAA_core"/>
</dbReference>
<feature type="domain" description="BCS1 N-terminal" evidence="25">
    <location>
        <begin position="334"/>
        <end position="504"/>
    </location>
</feature>
<reference evidence="28" key="2">
    <citation type="submission" date="2017-08" db="EMBL/GenBank/DDBJ databases">
        <authorList>
            <person name="Fierst J.L."/>
        </authorList>
    </citation>
    <scope>NUCLEOTIDE SEQUENCE [LARGE SCALE GENOMIC DNA]</scope>
    <source>
        <strain evidence="28">PX439</strain>
    </source>
</reference>
<dbReference type="InterPro" id="IPR057268">
    <property type="entry name" value="Ribosomal_L18"/>
</dbReference>
<dbReference type="FunFam" id="3.30.420.100:FF:000002">
    <property type="entry name" value="60S ribosomal protein L5"/>
    <property type="match status" value="1"/>
</dbReference>
<evidence type="ECO:0000256" key="14">
    <source>
        <dbReference type="ARBA" id="ARBA00022980"/>
    </source>
</evidence>